<keyword evidence="3" id="KW-0443">Lipid metabolism</keyword>
<evidence type="ECO:0000256" key="1">
    <source>
        <dbReference type="ARBA" id="ARBA00004170"/>
    </source>
</evidence>
<keyword evidence="4" id="KW-0472">Membrane</keyword>
<dbReference type="PANTHER" id="PTHR12497">
    <property type="entry name" value="TAZ PROTEIN TAFAZZIN"/>
    <property type="match status" value="1"/>
</dbReference>
<dbReference type="CDD" id="cd07989">
    <property type="entry name" value="LPLAT_AGPAT-like"/>
    <property type="match status" value="1"/>
</dbReference>
<protein>
    <recommendedName>
        <fullName evidence="6">Tafazzin family protein</fullName>
    </recommendedName>
</protein>
<dbReference type="AlphaFoldDB" id="A0A2T7A8F8"/>
<dbReference type="InterPro" id="IPR000872">
    <property type="entry name" value="Tafazzin"/>
</dbReference>
<evidence type="ECO:0000313" key="9">
    <source>
        <dbReference type="Proteomes" id="UP000244722"/>
    </source>
</evidence>
<evidence type="ECO:0000256" key="5">
    <source>
        <dbReference type="ARBA" id="ARBA00023315"/>
    </source>
</evidence>
<dbReference type="SUPFAM" id="SSF69593">
    <property type="entry name" value="Glycerol-3-phosphate (1)-acyltransferase"/>
    <property type="match status" value="1"/>
</dbReference>
<comment type="caution">
    <text evidence="8">The sequence shown here is derived from an EMBL/GenBank/DDBJ whole genome shotgun (WGS) entry which is preliminary data.</text>
</comment>
<evidence type="ECO:0000256" key="3">
    <source>
        <dbReference type="ARBA" id="ARBA00023098"/>
    </source>
</evidence>
<dbReference type="GO" id="GO:0007007">
    <property type="term" value="P:inner mitochondrial membrane organization"/>
    <property type="evidence" value="ECO:0007669"/>
    <property type="project" value="TreeGrafter"/>
</dbReference>
<comment type="similarity">
    <text evidence="6">Belongs to the taffazin family.</text>
</comment>
<feature type="region of interest" description="Disordered" evidence="7">
    <location>
        <begin position="76"/>
        <end position="105"/>
    </location>
</feature>
<dbReference type="EMBL" id="NESQ01000004">
    <property type="protein sequence ID" value="PUU84027.1"/>
    <property type="molecule type" value="Genomic_DNA"/>
</dbReference>
<proteinExistence type="inferred from homology"/>
<accession>A0A2T7A8F8</accession>
<evidence type="ECO:0000256" key="2">
    <source>
        <dbReference type="ARBA" id="ARBA00022679"/>
    </source>
</evidence>
<dbReference type="GO" id="GO:0035965">
    <property type="term" value="P:cardiolipin acyl-chain remodeling"/>
    <property type="evidence" value="ECO:0007669"/>
    <property type="project" value="TreeGrafter"/>
</dbReference>
<evidence type="ECO:0000256" key="6">
    <source>
        <dbReference type="RuleBase" id="RU365062"/>
    </source>
</evidence>
<comment type="subcellular location">
    <subcellularLocation>
        <location evidence="1">Membrane</location>
        <topology evidence="1">Peripheral membrane protein</topology>
    </subcellularLocation>
</comment>
<reference evidence="8 9" key="1">
    <citation type="submission" date="2017-04" db="EMBL/GenBank/DDBJ databases">
        <title>Draft genome sequence of Tuber borchii Vittad., a whitish edible truffle.</title>
        <authorList>
            <consortium name="DOE Joint Genome Institute"/>
            <person name="Murat C."/>
            <person name="Kuo A."/>
            <person name="Barry K.W."/>
            <person name="Clum A."/>
            <person name="Dockter R.B."/>
            <person name="Fauchery L."/>
            <person name="Iotti M."/>
            <person name="Kohler A."/>
            <person name="Labutti K."/>
            <person name="Lindquist E.A."/>
            <person name="Lipzen A."/>
            <person name="Ohm R.A."/>
            <person name="Wang M."/>
            <person name="Grigoriev I.V."/>
            <person name="Zambonelli A."/>
            <person name="Martin F.M."/>
        </authorList>
    </citation>
    <scope>NUCLEOTIDE SEQUENCE [LARGE SCALE GENOMIC DNA]</scope>
    <source>
        <strain evidence="8 9">Tbo3840</strain>
    </source>
</reference>
<organism evidence="8 9">
    <name type="scientific">Tuber borchii</name>
    <name type="common">White truffle</name>
    <dbReference type="NCBI Taxonomy" id="42251"/>
    <lineage>
        <taxon>Eukaryota</taxon>
        <taxon>Fungi</taxon>
        <taxon>Dikarya</taxon>
        <taxon>Ascomycota</taxon>
        <taxon>Pezizomycotina</taxon>
        <taxon>Pezizomycetes</taxon>
        <taxon>Pezizales</taxon>
        <taxon>Tuberaceae</taxon>
        <taxon>Tuber</taxon>
    </lineage>
</organism>
<evidence type="ECO:0000256" key="4">
    <source>
        <dbReference type="ARBA" id="ARBA00023136"/>
    </source>
</evidence>
<keyword evidence="5" id="KW-0012">Acyltransferase</keyword>
<dbReference type="GO" id="GO:0047184">
    <property type="term" value="F:1-acylglycerophosphocholine O-acyltransferase activity"/>
    <property type="evidence" value="ECO:0007669"/>
    <property type="project" value="TreeGrafter"/>
</dbReference>
<keyword evidence="9" id="KW-1185">Reference proteome</keyword>
<dbReference type="PRINTS" id="PR00979">
    <property type="entry name" value="TAFAZZIN"/>
</dbReference>
<dbReference type="Proteomes" id="UP000244722">
    <property type="component" value="Unassembled WGS sequence"/>
</dbReference>
<sequence length="355" mass="39896">MNNGGSGGGVASGSGGGGGGGSIQIGGGSLFRRIASIGVIAGTVLLSRLFLHTTQTVEYEGLDKFLELLRRRREVSGRRQGLKPHQRVPSPPYPFSAKSQQTNSITPPNSLDDPLLFAPLPLPLLLHPPSIRYSLGSHDLCFRNALTSTYFALGQVLPTYRLHKSPLGGPFQPAINTSIALLSHPHHAWIHVFPEGRIHQMRNYQMRYFRWGVSRLLLEADVPPLVVPIFITGLDEVMHEARRWPRFIPRVGKKVRICFGDPVDESRWEGLRREWRDLVREYGDRDGERLRYSDKAVELRIRTTWEVRMAVDGLRRRLGFPEEEAGAGLAETYRLPGMREVQGKLIDGAWERDDV</sequence>
<dbReference type="OrthoDB" id="193467at2759"/>
<gene>
    <name evidence="8" type="ORF">B9Z19DRAFT_1060451</name>
</gene>
<dbReference type="GO" id="GO:0031966">
    <property type="term" value="C:mitochondrial membrane"/>
    <property type="evidence" value="ECO:0007669"/>
    <property type="project" value="TreeGrafter"/>
</dbReference>
<evidence type="ECO:0000256" key="7">
    <source>
        <dbReference type="SAM" id="MobiDB-lite"/>
    </source>
</evidence>
<dbReference type="PANTHER" id="PTHR12497:SF0">
    <property type="entry name" value="TAFAZZIN"/>
    <property type="match status" value="1"/>
</dbReference>
<dbReference type="STRING" id="42251.A0A2T7A8F8"/>
<name>A0A2T7A8F8_TUBBO</name>
<evidence type="ECO:0000313" key="8">
    <source>
        <dbReference type="EMBL" id="PUU84027.1"/>
    </source>
</evidence>
<keyword evidence="2" id="KW-0808">Transferase</keyword>